<gene>
    <name evidence="10" type="primary">murJ</name>
    <name evidence="12" type="ORF">GCM10011309_15900</name>
</gene>
<keyword evidence="7 10" id="KW-0472">Membrane</keyword>
<dbReference type="Pfam" id="PF03023">
    <property type="entry name" value="MurJ"/>
    <property type="match status" value="1"/>
</dbReference>
<dbReference type="InterPro" id="IPR004268">
    <property type="entry name" value="MurJ"/>
</dbReference>
<dbReference type="PANTHER" id="PTHR47019:SF1">
    <property type="entry name" value="LIPID II FLIPPASE MURJ"/>
    <property type="match status" value="1"/>
</dbReference>
<feature type="transmembrane region" description="Helical" evidence="10">
    <location>
        <begin position="485"/>
        <end position="506"/>
    </location>
</feature>
<organism evidence="12 13">
    <name type="scientific">Litorimonas cladophorae</name>
    <dbReference type="NCBI Taxonomy" id="1220491"/>
    <lineage>
        <taxon>Bacteria</taxon>
        <taxon>Pseudomonadati</taxon>
        <taxon>Pseudomonadota</taxon>
        <taxon>Alphaproteobacteria</taxon>
        <taxon>Maricaulales</taxon>
        <taxon>Robiginitomaculaceae</taxon>
    </lineage>
</organism>
<feature type="transmembrane region" description="Helical" evidence="10">
    <location>
        <begin position="281"/>
        <end position="299"/>
    </location>
</feature>
<feature type="transmembrane region" description="Helical" evidence="10">
    <location>
        <begin position="134"/>
        <end position="155"/>
    </location>
</feature>
<comment type="pathway">
    <text evidence="10">Cell wall biogenesis; peptidoglycan biosynthesis.</text>
</comment>
<feature type="transmembrane region" description="Helical" evidence="10">
    <location>
        <begin position="390"/>
        <end position="409"/>
    </location>
</feature>
<dbReference type="CDD" id="cd13123">
    <property type="entry name" value="MATE_MurJ_like"/>
    <property type="match status" value="1"/>
</dbReference>
<evidence type="ECO:0000313" key="12">
    <source>
        <dbReference type="EMBL" id="GGX67077.1"/>
    </source>
</evidence>
<comment type="similarity">
    <text evidence="9 10 11">Belongs to the MurJ/MviN family.</text>
</comment>
<name>A0A918KKE7_9PROT</name>
<evidence type="ECO:0000256" key="8">
    <source>
        <dbReference type="ARBA" id="ARBA00060041"/>
    </source>
</evidence>
<keyword evidence="3 10" id="KW-0812">Transmembrane</keyword>
<protein>
    <recommendedName>
        <fullName evidence="10">Probable lipid II flippase MurJ</fullName>
    </recommendedName>
</protein>
<feature type="transmembrane region" description="Helical" evidence="10">
    <location>
        <begin position="195"/>
        <end position="216"/>
    </location>
</feature>
<reference evidence="12 13" key="1">
    <citation type="journal article" date="2014" name="Int. J. Syst. Evol. Microbiol.">
        <title>Complete genome sequence of Corynebacterium casei LMG S-19264T (=DSM 44701T), isolated from a smear-ripened cheese.</title>
        <authorList>
            <consortium name="US DOE Joint Genome Institute (JGI-PGF)"/>
            <person name="Walter F."/>
            <person name="Albersmeier A."/>
            <person name="Kalinowski J."/>
            <person name="Ruckert C."/>
        </authorList>
    </citation>
    <scope>NUCLEOTIDE SEQUENCE [LARGE SCALE GENOMIC DNA]</scope>
    <source>
        <strain evidence="12 13">KCTC 23968</strain>
    </source>
</reference>
<feature type="transmembrane region" description="Helical" evidence="10">
    <location>
        <begin position="237"/>
        <end position="261"/>
    </location>
</feature>
<dbReference type="RefSeq" id="WP_189584044.1">
    <property type="nucleotide sequence ID" value="NZ_BMYV01000002.1"/>
</dbReference>
<dbReference type="PANTHER" id="PTHR47019">
    <property type="entry name" value="LIPID II FLIPPASE MURJ"/>
    <property type="match status" value="1"/>
</dbReference>
<keyword evidence="6 10" id="KW-1133">Transmembrane helix</keyword>
<comment type="caution">
    <text evidence="12">The sequence shown here is derived from an EMBL/GenBank/DDBJ whole genome shotgun (WGS) entry which is preliminary data.</text>
</comment>
<dbReference type="NCBIfam" id="TIGR01695">
    <property type="entry name" value="murJ_mviN"/>
    <property type="match status" value="1"/>
</dbReference>
<keyword evidence="10" id="KW-0997">Cell inner membrane</keyword>
<dbReference type="EMBL" id="BMYV01000002">
    <property type="protein sequence ID" value="GGX67077.1"/>
    <property type="molecule type" value="Genomic_DNA"/>
</dbReference>
<dbReference type="GO" id="GO:0034204">
    <property type="term" value="P:lipid translocation"/>
    <property type="evidence" value="ECO:0007669"/>
    <property type="project" value="TreeGrafter"/>
</dbReference>
<comment type="subcellular location">
    <subcellularLocation>
        <location evidence="10">Cell inner membrane</location>
        <topology evidence="10">Multi-pass membrane protein</topology>
    </subcellularLocation>
    <subcellularLocation>
        <location evidence="1">Cell membrane</location>
        <topology evidence="1">Multi-pass membrane protein</topology>
    </subcellularLocation>
</comment>
<evidence type="ECO:0000256" key="6">
    <source>
        <dbReference type="ARBA" id="ARBA00022989"/>
    </source>
</evidence>
<evidence type="ECO:0000256" key="1">
    <source>
        <dbReference type="ARBA" id="ARBA00004651"/>
    </source>
</evidence>
<dbReference type="Proteomes" id="UP000600865">
    <property type="component" value="Unassembled WGS sequence"/>
</dbReference>
<dbReference type="InterPro" id="IPR051050">
    <property type="entry name" value="Lipid_II_flippase_MurJ/MviN"/>
</dbReference>
<keyword evidence="2 10" id="KW-1003">Cell membrane</keyword>
<evidence type="ECO:0000256" key="3">
    <source>
        <dbReference type="ARBA" id="ARBA00022692"/>
    </source>
</evidence>
<evidence type="ECO:0000256" key="5">
    <source>
        <dbReference type="ARBA" id="ARBA00022984"/>
    </source>
</evidence>
<keyword evidence="4 10" id="KW-0133">Cell shape</keyword>
<dbReference type="GO" id="GO:0015648">
    <property type="term" value="F:lipid-linked peptidoglycan transporter activity"/>
    <property type="evidence" value="ECO:0007669"/>
    <property type="project" value="UniProtKB-UniRule"/>
</dbReference>
<evidence type="ECO:0000256" key="11">
    <source>
        <dbReference type="PIRNR" id="PIRNR002869"/>
    </source>
</evidence>
<evidence type="ECO:0000256" key="2">
    <source>
        <dbReference type="ARBA" id="ARBA00022475"/>
    </source>
</evidence>
<accession>A0A918KKE7</accession>
<dbReference type="GO" id="GO:0008360">
    <property type="term" value="P:regulation of cell shape"/>
    <property type="evidence" value="ECO:0007669"/>
    <property type="project" value="UniProtKB-UniRule"/>
</dbReference>
<evidence type="ECO:0000256" key="7">
    <source>
        <dbReference type="ARBA" id="ARBA00023136"/>
    </source>
</evidence>
<dbReference type="AlphaFoldDB" id="A0A918KKE7"/>
<sequence length="525" mass="56101">MRLLRSTAVIGSLTLVSRLLGLVRDILIARFLGAGVVSDAFFTAFKLPNVFRRMFAEGAFNAAFVPLYAKRIEQDGEAAADGFASEAAAALFFVVALLVIGFELTMPWTLNIIGYGLGKTPNAAGITPYDLAVLYAWLTMPYLLFMSMTALFSGVLNTRNHFAVAAAVPIVLNVMMIGTLWAVGSLAWSQRLIGLALSAAIAASGALQMILVVWACRKAGVKFGLRRPRFTTGVRRLLILGVPGIISAGITQINLLVSHVIATTQESAASWLTYADRLYQLPLGIIGIAMGVALLPTLSRAIRAGDDAGAKMSLNHGIEISLFLTLPAAVALYVIPDFLISGIYQRGAFTPDTTAQVAKALRWFALGLPAFVLLKVLTPAFFARENTRTPMIWAGISAAINLSLGFALFKTIGFHGLALATSIAAWVNVLGLAILLLRSGDMVLGVKLRRTLPRMALASAIMGVGLSWVQMRLPDLGDLNILMDFIWLGAVVGGGFVLYVIAATLLRAYDPADIGRAFSRSVKTP</sequence>
<keyword evidence="10 11" id="KW-0961">Cell wall biogenesis/degradation</keyword>
<dbReference type="PRINTS" id="PR01806">
    <property type="entry name" value="VIRFACTRMVIN"/>
</dbReference>
<feature type="transmembrane region" description="Helical" evidence="10">
    <location>
        <begin position="320"/>
        <end position="343"/>
    </location>
</feature>
<keyword evidence="13" id="KW-1185">Reference proteome</keyword>
<dbReference type="HAMAP" id="MF_02078">
    <property type="entry name" value="MurJ_MviN"/>
    <property type="match status" value="1"/>
</dbReference>
<dbReference type="PIRSF" id="PIRSF002869">
    <property type="entry name" value="MviN"/>
    <property type="match status" value="1"/>
</dbReference>
<evidence type="ECO:0000256" key="4">
    <source>
        <dbReference type="ARBA" id="ARBA00022960"/>
    </source>
</evidence>
<evidence type="ECO:0000313" key="13">
    <source>
        <dbReference type="Proteomes" id="UP000600865"/>
    </source>
</evidence>
<dbReference type="GO" id="GO:0071555">
    <property type="term" value="P:cell wall organization"/>
    <property type="evidence" value="ECO:0007669"/>
    <property type="project" value="UniProtKB-UniRule"/>
</dbReference>
<evidence type="ECO:0000256" key="9">
    <source>
        <dbReference type="ARBA" id="ARBA00061532"/>
    </source>
</evidence>
<evidence type="ECO:0000256" key="10">
    <source>
        <dbReference type="HAMAP-Rule" id="MF_02078"/>
    </source>
</evidence>
<keyword evidence="5 10" id="KW-0573">Peptidoglycan synthesis</keyword>
<feature type="transmembrane region" description="Helical" evidence="10">
    <location>
        <begin position="162"/>
        <end position="183"/>
    </location>
</feature>
<feature type="transmembrane region" description="Helical" evidence="10">
    <location>
        <begin position="456"/>
        <end position="473"/>
    </location>
</feature>
<feature type="transmembrane region" description="Helical" evidence="10">
    <location>
        <begin position="90"/>
        <end position="114"/>
    </location>
</feature>
<feature type="transmembrane region" description="Helical" evidence="10">
    <location>
        <begin position="363"/>
        <end position="383"/>
    </location>
</feature>
<dbReference type="GO" id="GO:0005886">
    <property type="term" value="C:plasma membrane"/>
    <property type="evidence" value="ECO:0007669"/>
    <property type="project" value="UniProtKB-SubCell"/>
</dbReference>
<dbReference type="GO" id="GO:0009252">
    <property type="term" value="P:peptidoglycan biosynthetic process"/>
    <property type="evidence" value="ECO:0007669"/>
    <property type="project" value="UniProtKB-UniRule"/>
</dbReference>
<comment type="function">
    <text evidence="8 10 11">Involved in peptidoglycan biosynthesis. Transports lipid-linked peptidoglycan precursors from the inner to the outer leaflet of the cytoplasmic membrane.</text>
</comment>
<proteinExistence type="inferred from homology"/>
<keyword evidence="10 11" id="KW-0813">Transport</keyword>
<feature type="transmembrane region" description="Helical" evidence="10">
    <location>
        <begin position="415"/>
        <end position="436"/>
    </location>
</feature>